<evidence type="ECO:0000313" key="6">
    <source>
        <dbReference type="Proteomes" id="UP000422572"/>
    </source>
</evidence>
<dbReference type="InterPro" id="IPR036378">
    <property type="entry name" value="FAS1_dom_sf"/>
</dbReference>
<sequence>MNSLKIRRTAIAVVAAAALPLSLAACSDSGNDTKAAPAAPAASAGDEATKDASTPSEGAMDGDQPFGPACAGVPKEGAGSFDGMAKDPVATAASNNPALSTLVTAVKKAGLVDTLNNAQDITVFAPTNDAFAKIPKADLDKVLADKATLTKILTYHVVGQRLTPQQLENGSFETLQKGTVTTKGSGEDYTVNDTSKVVCGNVKTANANVYIVDTVLMPK</sequence>
<feature type="domain" description="FAS1" evidence="4">
    <location>
        <begin position="86"/>
        <end position="216"/>
    </location>
</feature>
<keyword evidence="6" id="KW-1185">Reference proteome</keyword>
<dbReference type="GO" id="GO:0031012">
    <property type="term" value="C:extracellular matrix"/>
    <property type="evidence" value="ECO:0007669"/>
    <property type="project" value="TreeGrafter"/>
</dbReference>
<proteinExistence type="predicted"/>
<dbReference type="Pfam" id="PF02469">
    <property type="entry name" value="Fasciclin"/>
    <property type="match status" value="1"/>
</dbReference>
<dbReference type="RefSeq" id="WP_156691148.1">
    <property type="nucleotide sequence ID" value="NZ_CP034279.1"/>
</dbReference>
<evidence type="ECO:0000313" key="5">
    <source>
        <dbReference type="EMBL" id="QGV77329.1"/>
    </source>
</evidence>
<dbReference type="KEGG" id="sfic:EIZ62_02965"/>
<dbReference type="EMBL" id="CP034279">
    <property type="protein sequence ID" value="QGV77329.1"/>
    <property type="molecule type" value="Genomic_DNA"/>
</dbReference>
<dbReference type="PANTHER" id="PTHR10900">
    <property type="entry name" value="PERIOSTIN-RELATED"/>
    <property type="match status" value="1"/>
</dbReference>
<evidence type="ECO:0000256" key="1">
    <source>
        <dbReference type="ARBA" id="ARBA00022729"/>
    </source>
</evidence>
<evidence type="ECO:0000256" key="3">
    <source>
        <dbReference type="SAM" id="SignalP"/>
    </source>
</evidence>
<dbReference type="SUPFAM" id="SSF82153">
    <property type="entry name" value="FAS1 domain"/>
    <property type="match status" value="1"/>
</dbReference>
<organism evidence="5 6">
    <name type="scientific">Streptomyces ficellus</name>
    <dbReference type="NCBI Taxonomy" id="1977088"/>
    <lineage>
        <taxon>Bacteria</taxon>
        <taxon>Bacillati</taxon>
        <taxon>Actinomycetota</taxon>
        <taxon>Actinomycetes</taxon>
        <taxon>Kitasatosporales</taxon>
        <taxon>Streptomycetaceae</taxon>
        <taxon>Streptomyces</taxon>
    </lineage>
</organism>
<dbReference type="OrthoDB" id="9800666at2"/>
<dbReference type="PROSITE" id="PS51318">
    <property type="entry name" value="TAT"/>
    <property type="match status" value="1"/>
</dbReference>
<dbReference type="GO" id="GO:0005615">
    <property type="term" value="C:extracellular space"/>
    <property type="evidence" value="ECO:0007669"/>
    <property type="project" value="TreeGrafter"/>
</dbReference>
<dbReference type="GO" id="GO:0050839">
    <property type="term" value="F:cell adhesion molecule binding"/>
    <property type="evidence" value="ECO:0007669"/>
    <property type="project" value="TreeGrafter"/>
</dbReference>
<dbReference type="Proteomes" id="UP000422572">
    <property type="component" value="Chromosome"/>
</dbReference>
<dbReference type="PANTHER" id="PTHR10900:SF77">
    <property type="entry name" value="FI19380P1"/>
    <property type="match status" value="1"/>
</dbReference>
<accession>A0A6I6FFI7</accession>
<evidence type="ECO:0000259" key="4">
    <source>
        <dbReference type="PROSITE" id="PS50213"/>
    </source>
</evidence>
<dbReference type="InterPro" id="IPR050904">
    <property type="entry name" value="Adhesion/Biosynth-related"/>
</dbReference>
<feature type="region of interest" description="Disordered" evidence="2">
    <location>
        <begin position="29"/>
        <end position="73"/>
    </location>
</feature>
<dbReference type="GO" id="GO:0007155">
    <property type="term" value="P:cell adhesion"/>
    <property type="evidence" value="ECO:0007669"/>
    <property type="project" value="TreeGrafter"/>
</dbReference>
<keyword evidence="1 3" id="KW-0732">Signal</keyword>
<dbReference type="GO" id="GO:0030198">
    <property type="term" value="P:extracellular matrix organization"/>
    <property type="evidence" value="ECO:0007669"/>
    <property type="project" value="TreeGrafter"/>
</dbReference>
<dbReference type="SMART" id="SM00554">
    <property type="entry name" value="FAS1"/>
    <property type="match status" value="1"/>
</dbReference>
<dbReference type="InterPro" id="IPR006311">
    <property type="entry name" value="TAT_signal"/>
</dbReference>
<feature type="signal peptide" evidence="3">
    <location>
        <begin position="1"/>
        <end position="24"/>
    </location>
</feature>
<feature type="compositionally biased region" description="Low complexity" evidence="2">
    <location>
        <begin position="35"/>
        <end position="44"/>
    </location>
</feature>
<dbReference type="InterPro" id="IPR000782">
    <property type="entry name" value="FAS1_domain"/>
</dbReference>
<dbReference type="AlphaFoldDB" id="A0A6I6FFI7"/>
<dbReference type="FunFam" id="2.30.180.10:FF:000019">
    <property type="entry name" value="Cell surface lipoprotein"/>
    <property type="match status" value="1"/>
</dbReference>
<evidence type="ECO:0000256" key="2">
    <source>
        <dbReference type="SAM" id="MobiDB-lite"/>
    </source>
</evidence>
<dbReference type="PROSITE" id="PS51257">
    <property type="entry name" value="PROKAR_LIPOPROTEIN"/>
    <property type="match status" value="1"/>
</dbReference>
<gene>
    <name evidence="5" type="ORF">EIZ62_02965</name>
</gene>
<protein>
    <submittedName>
        <fullName evidence="5">Fasciclin domain-containing protein</fullName>
    </submittedName>
</protein>
<dbReference type="PROSITE" id="PS50213">
    <property type="entry name" value="FAS1"/>
    <property type="match status" value="1"/>
</dbReference>
<feature type="chain" id="PRO_5039687682" evidence="3">
    <location>
        <begin position="25"/>
        <end position="219"/>
    </location>
</feature>
<dbReference type="Gene3D" id="2.30.180.10">
    <property type="entry name" value="FAS1 domain"/>
    <property type="match status" value="1"/>
</dbReference>
<reference evidence="5 6" key="1">
    <citation type="submission" date="2018-12" db="EMBL/GenBank/DDBJ databases">
        <title>Complete genome sequence of Streptomyces ficellus NRRL8067, the producer of ficellomycin, feldamycin and nojirimycin.</title>
        <authorList>
            <person name="Zhang H."/>
            <person name="Yue R."/>
            <person name="Liu Y."/>
            <person name="Li M."/>
            <person name="Mu H."/>
            <person name="Zhang J."/>
        </authorList>
    </citation>
    <scope>NUCLEOTIDE SEQUENCE [LARGE SCALE GENOMIC DNA]</scope>
    <source>
        <strain evidence="5 6">NRRL 8067</strain>
    </source>
</reference>
<name>A0A6I6FFI7_9ACTN</name>